<dbReference type="CDD" id="cd01449">
    <property type="entry name" value="TST_Repeat_2"/>
    <property type="match status" value="1"/>
</dbReference>
<gene>
    <name evidence="7" type="primary">TST</name>
</gene>
<feature type="domain" description="Rhodanese" evidence="6">
    <location>
        <begin position="172"/>
        <end position="286"/>
    </location>
</feature>
<dbReference type="CDD" id="cd01448">
    <property type="entry name" value="TST_Repeat_1"/>
    <property type="match status" value="1"/>
</dbReference>
<dbReference type="InterPro" id="IPR036873">
    <property type="entry name" value="Rhodanese-like_dom_sf"/>
</dbReference>
<keyword evidence="4" id="KW-0496">Mitochondrion</keyword>
<dbReference type="GeneTree" id="ENSGT00510000046773"/>
<evidence type="ECO:0000256" key="5">
    <source>
        <dbReference type="RuleBase" id="RU000507"/>
    </source>
</evidence>
<dbReference type="InterPro" id="IPR001763">
    <property type="entry name" value="Rhodanese-like_dom"/>
</dbReference>
<dbReference type="PROSITE" id="PS50206">
    <property type="entry name" value="RHODANESE_3"/>
    <property type="match status" value="2"/>
</dbReference>
<dbReference type="Ensembl" id="ENSATET00000069081.2">
    <property type="protein sequence ID" value="ENSATEP00000047610.1"/>
    <property type="gene ID" value="ENSATEG00000028103.2"/>
</dbReference>
<dbReference type="Gene3D" id="3.40.250.10">
    <property type="entry name" value="Rhodanese-like domain"/>
    <property type="match status" value="2"/>
</dbReference>
<dbReference type="InterPro" id="IPR001307">
    <property type="entry name" value="Thiosulphate_STrfase_CS"/>
</dbReference>
<keyword evidence="2 5" id="KW-0808">Transferase</keyword>
<dbReference type="PANTHER" id="PTHR11364">
    <property type="entry name" value="THIOSULFATE SULFERTANSFERASE"/>
    <property type="match status" value="1"/>
</dbReference>
<evidence type="ECO:0000313" key="8">
    <source>
        <dbReference type="Proteomes" id="UP000265040"/>
    </source>
</evidence>
<evidence type="ECO:0000313" key="7">
    <source>
        <dbReference type="Ensembl" id="ENSATEP00000047610.1"/>
    </source>
</evidence>
<comment type="subcellular location">
    <subcellularLocation>
        <location evidence="1">Mitochondrion</location>
    </subcellularLocation>
</comment>
<dbReference type="InParanoid" id="A0A7N6AG65"/>
<dbReference type="FunFam" id="3.40.250.10:FF:000008">
    <property type="entry name" value="Sulfurtransferase"/>
    <property type="match status" value="1"/>
</dbReference>
<dbReference type="OMA" id="LLDVRWQ"/>
<dbReference type="GO" id="GO:0005739">
    <property type="term" value="C:mitochondrion"/>
    <property type="evidence" value="ECO:0007669"/>
    <property type="project" value="UniProtKB-SubCell"/>
</dbReference>
<dbReference type="GO" id="GO:0004792">
    <property type="term" value="F:thiosulfate-cyanide sulfurtransferase activity"/>
    <property type="evidence" value="ECO:0007669"/>
    <property type="project" value="InterPro"/>
</dbReference>
<dbReference type="PROSITE" id="PS00683">
    <property type="entry name" value="RHODANESE_2"/>
    <property type="match status" value="1"/>
</dbReference>
<dbReference type="SMART" id="SM00450">
    <property type="entry name" value="RHOD"/>
    <property type="match status" value="2"/>
</dbReference>
<name>A0A7N6AG65_ANATE</name>
<keyword evidence="8" id="KW-1185">Reference proteome</keyword>
<dbReference type="InterPro" id="IPR045078">
    <property type="entry name" value="TST/MPST-like"/>
</dbReference>
<reference evidence="7" key="1">
    <citation type="submission" date="2021-04" db="EMBL/GenBank/DDBJ databases">
        <authorList>
            <consortium name="Wellcome Sanger Institute Data Sharing"/>
        </authorList>
    </citation>
    <scope>NUCLEOTIDE SEQUENCE [LARGE SCALE GENOMIC DNA]</scope>
</reference>
<dbReference type="Pfam" id="PF00581">
    <property type="entry name" value="Rhodanese"/>
    <property type="match status" value="2"/>
</dbReference>
<evidence type="ECO:0000256" key="4">
    <source>
        <dbReference type="ARBA" id="ARBA00023128"/>
    </source>
</evidence>
<accession>A0A7N6AG65</accession>
<dbReference type="Proteomes" id="UP000265040">
    <property type="component" value="Chromosome 8"/>
</dbReference>
<dbReference type="AlphaFoldDB" id="A0A7N6AG65"/>
<reference evidence="7" key="2">
    <citation type="submission" date="2025-08" db="UniProtKB">
        <authorList>
            <consortium name="Ensembl"/>
        </authorList>
    </citation>
    <scope>IDENTIFICATION</scope>
</reference>
<dbReference type="FunFam" id="3.40.250.10:FF:000001">
    <property type="entry name" value="Sulfurtransferase"/>
    <property type="match status" value="1"/>
</dbReference>
<protein>
    <recommendedName>
        <fullName evidence="5">Sulfurtransferase</fullName>
    </recommendedName>
</protein>
<dbReference type="SUPFAM" id="SSF52821">
    <property type="entry name" value="Rhodanese/Cell cycle control phosphatase"/>
    <property type="match status" value="2"/>
</dbReference>
<proteinExistence type="predicted"/>
<evidence type="ECO:0000256" key="3">
    <source>
        <dbReference type="ARBA" id="ARBA00022737"/>
    </source>
</evidence>
<reference evidence="7" key="3">
    <citation type="submission" date="2025-09" db="UniProtKB">
        <authorList>
            <consortium name="Ensembl"/>
        </authorList>
    </citation>
    <scope>IDENTIFICATION</scope>
</reference>
<evidence type="ECO:0000256" key="2">
    <source>
        <dbReference type="ARBA" id="ARBA00022679"/>
    </source>
</evidence>
<keyword evidence="3" id="KW-0677">Repeat</keyword>
<evidence type="ECO:0000259" key="6">
    <source>
        <dbReference type="PROSITE" id="PS50206"/>
    </source>
</evidence>
<feature type="domain" description="Rhodanese" evidence="6">
    <location>
        <begin position="23"/>
        <end position="142"/>
    </location>
</feature>
<organism evidence="7 8">
    <name type="scientific">Anabas testudineus</name>
    <name type="common">Climbing perch</name>
    <name type="synonym">Anthias testudineus</name>
    <dbReference type="NCBI Taxonomy" id="64144"/>
    <lineage>
        <taxon>Eukaryota</taxon>
        <taxon>Metazoa</taxon>
        <taxon>Chordata</taxon>
        <taxon>Craniata</taxon>
        <taxon>Vertebrata</taxon>
        <taxon>Euteleostomi</taxon>
        <taxon>Actinopterygii</taxon>
        <taxon>Neopterygii</taxon>
        <taxon>Teleostei</taxon>
        <taxon>Neoteleostei</taxon>
        <taxon>Acanthomorphata</taxon>
        <taxon>Anabantaria</taxon>
        <taxon>Anabantiformes</taxon>
        <taxon>Anabantoidei</taxon>
        <taxon>Anabantidae</taxon>
        <taxon>Anabas</taxon>
    </lineage>
</organism>
<evidence type="ECO:0000256" key="1">
    <source>
        <dbReference type="ARBA" id="ARBA00004173"/>
    </source>
</evidence>
<sequence>MATKAPALVSAQWLTDAVTNGAIGAKLRVLDASWFLPIMQRDAKAEFAQKHIPGSAYFDIDECSDKSSRFDHMLPTCKHFSEYVGDLGIGNDTHVVVYDTSNFGSFSAPRVWWMFRVFGHSMVSMLDGGMKSWEAEGHPVASDYSKPERREFQATLNQAWVKSYEDVLENIRTKQVQVVDSRSAGRFRGVEPETRPDTLPGHFPGAVNMPFTCFLDPSGKMLGTEALTKLFREAGVDLERPLWASCGSGVTACHVVLAAHLLGHPGVCVYDGSWCEWFKRASPEHIISEGEEKKV</sequence>
<dbReference type="OrthoDB" id="270167at2759"/>
<dbReference type="PANTHER" id="PTHR11364:SF27">
    <property type="entry name" value="SULFURTRANSFERASE"/>
    <property type="match status" value="1"/>
</dbReference>